<dbReference type="GO" id="GO:0006265">
    <property type="term" value="P:DNA topological change"/>
    <property type="evidence" value="ECO:0007669"/>
    <property type="project" value="InterPro"/>
</dbReference>
<dbReference type="EC" id="5.6.2.1" evidence="3"/>
<dbReference type="Gene3D" id="3.30.66.10">
    <property type="entry name" value="DNA topoisomerase I domain"/>
    <property type="match status" value="1"/>
</dbReference>
<evidence type="ECO:0000256" key="4">
    <source>
        <dbReference type="ARBA" id="ARBA00023029"/>
    </source>
</evidence>
<evidence type="ECO:0000256" key="6">
    <source>
        <dbReference type="ARBA" id="ARBA00023235"/>
    </source>
</evidence>
<comment type="similarity">
    <text evidence="2">Belongs to the type IB topoisomerase family.</text>
</comment>
<reference evidence="9 10" key="1">
    <citation type="submission" date="2014-10" db="EMBL/GenBank/DDBJ databases">
        <title>Genome sequence of Novosphingobium malaysiense MUSC 273(T).</title>
        <authorList>
            <person name="Lee L.-H."/>
        </authorList>
    </citation>
    <scope>NUCLEOTIDE SEQUENCE [LARGE SCALE GENOMIC DNA]</scope>
    <source>
        <strain evidence="9 10">MUSC 273</strain>
    </source>
</reference>
<organism evidence="9 10">
    <name type="scientific">Novosphingobium malaysiense</name>
    <dbReference type="NCBI Taxonomy" id="1348853"/>
    <lineage>
        <taxon>Bacteria</taxon>
        <taxon>Pseudomonadati</taxon>
        <taxon>Pseudomonadota</taxon>
        <taxon>Alphaproteobacteria</taxon>
        <taxon>Sphingomonadales</taxon>
        <taxon>Sphingomonadaceae</taxon>
        <taxon>Novosphingobium</taxon>
    </lineage>
</organism>
<name>A0A0B1ZKQ2_9SPHN</name>
<dbReference type="InterPro" id="IPR001631">
    <property type="entry name" value="TopoI"/>
</dbReference>
<dbReference type="GO" id="GO:0003677">
    <property type="term" value="F:DNA binding"/>
    <property type="evidence" value="ECO:0007669"/>
    <property type="project" value="UniProtKB-KW"/>
</dbReference>
<dbReference type="GO" id="GO:0003917">
    <property type="term" value="F:DNA topoisomerase type I (single strand cut, ATP-independent) activity"/>
    <property type="evidence" value="ECO:0007669"/>
    <property type="project" value="UniProtKB-EC"/>
</dbReference>
<comment type="caution">
    <text evidence="9">The sequence shown here is derived from an EMBL/GenBank/DDBJ whole genome shotgun (WGS) entry which is preliminary data.</text>
</comment>
<evidence type="ECO:0000313" key="10">
    <source>
        <dbReference type="Proteomes" id="UP000031057"/>
    </source>
</evidence>
<dbReference type="AlphaFoldDB" id="A0A0B1ZKQ2"/>
<keyword evidence="4" id="KW-0799">Topoisomerase</keyword>
<dbReference type="InterPro" id="IPR014711">
    <property type="entry name" value="TopoI_cat_a-hlx-sub_euk"/>
</dbReference>
<evidence type="ECO:0000256" key="5">
    <source>
        <dbReference type="ARBA" id="ARBA00023125"/>
    </source>
</evidence>
<dbReference type="SUPFAM" id="SSF56349">
    <property type="entry name" value="DNA breaking-rejoining enzymes"/>
    <property type="match status" value="1"/>
</dbReference>
<evidence type="ECO:0000256" key="2">
    <source>
        <dbReference type="ARBA" id="ARBA00006645"/>
    </source>
</evidence>
<dbReference type="EMBL" id="JTDI01000003">
    <property type="protein sequence ID" value="KHK91106.1"/>
    <property type="molecule type" value="Genomic_DNA"/>
</dbReference>
<dbReference type="PRINTS" id="PR00416">
    <property type="entry name" value="EUTPISMRASEI"/>
</dbReference>
<proteinExistence type="inferred from homology"/>
<dbReference type="Proteomes" id="UP000031057">
    <property type="component" value="Unassembled WGS sequence"/>
</dbReference>
<evidence type="ECO:0000259" key="8">
    <source>
        <dbReference type="Pfam" id="PF21338"/>
    </source>
</evidence>
<dbReference type="Gene3D" id="3.90.15.10">
    <property type="entry name" value="Topoisomerase I, Chain A, domain 3"/>
    <property type="match status" value="1"/>
</dbReference>
<comment type="catalytic activity">
    <reaction evidence="1">
        <text>ATP-independent breakage of single-stranded DNA, followed by passage and rejoining.</text>
        <dbReference type="EC" id="5.6.2.1"/>
    </reaction>
</comment>
<evidence type="ECO:0000256" key="1">
    <source>
        <dbReference type="ARBA" id="ARBA00000213"/>
    </source>
</evidence>
<keyword evidence="10" id="KW-1185">Reference proteome</keyword>
<feature type="domain" description="DNA topoisomerase IB N-terminal" evidence="8">
    <location>
        <begin position="20"/>
        <end position="67"/>
    </location>
</feature>
<evidence type="ECO:0000313" key="9">
    <source>
        <dbReference type="EMBL" id="KHK91106.1"/>
    </source>
</evidence>
<gene>
    <name evidence="9" type="ORF">LK12_09330</name>
</gene>
<keyword evidence="6 9" id="KW-0413">Isomerase</keyword>
<dbReference type="InterPro" id="IPR035447">
    <property type="entry name" value="DNA_topo_I_N_sf"/>
</dbReference>
<dbReference type="SUPFAM" id="SSF55869">
    <property type="entry name" value="DNA topoisomerase I domain"/>
    <property type="match status" value="1"/>
</dbReference>
<dbReference type="RefSeq" id="WP_039282570.1">
    <property type="nucleotide sequence ID" value="NZ_JTDI01000003.1"/>
</dbReference>
<dbReference type="OrthoDB" id="9778962at2"/>
<dbReference type="InterPro" id="IPR013500">
    <property type="entry name" value="TopoI_cat_euk"/>
</dbReference>
<keyword evidence="5" id="KW-0238">DNA-binding</keyword>
<dbReference type="Pfam" id="PF01028">
    <property type="entry name" value="Topoisom_I"/>
    <property type="match status" value="1"/>
</dbReference>
<accession>A0A0B1ZKQ2</accession>
<dbReference type="InterPro" id="IPR011010">
    <property type="entry name" value="DNA_brk_join_enz"/>
</dbReference>
<protein>
    <recommendedName>
        <fullName evidence="3">DNA topoisomerase</fullName>
        <ecNumber evidence="3">5.6.2.1</ecNumber>
    </recommendedName>
</protein>
<evidence type="ECO:0000256" key="3">
    <source>
        <dbReference type="ARBA" id="ARBA00012891"/>
    </source>
</evidence>
<dbReference type="Gene3D" id="1.10.132.120">
    <property type="match status" value="1"/>
</dbReference>
<dbReference type="STRING" id="1348853.LK12_09330"/>
<sequence>MRYADTDAPAITRRKHCDAWIYLDAEGRRISDPDEIERLDAIGLPPAYTDCWFASDPDTHIQATGIDARGRKQYVYHPDYVAQRDARKFGGCAGFGRLLPRIRKRVDEDLAKRTLIRERAVASIVRLLDSGRIRVGSEAYARSNRSFGATTLRQRHAQIRRNRVDLRFRAKSGRLCEMSVTDRGLLRFVKQVQDLPGQHLFQYRDNAGEFHPVNSADVNDYIHETMGEAYTAKDFRTWRASVLAFEWLTRSEGHRTLREMLAHVAEHLGNTPAVARKSYVHPDLIEMVRSGDLAEIPDTLPRRTKWLARAERGLIDLLQEESCSGAKDSAS</sequence>
<dbReference type="Pfam" id="PF21338">
    <property type="entry name" value="Top1B_N_bact"/>
    <property type="match status" value="1"/>
</dbReference>
<dbReference type="InterPro" id="IPR049331">
    <property type="entry name" value="Top1B_N_bact"/>
</dbReference>
<feature type="domain" description="DNA topoisomerase I catalytic core eukaryotic-type" evidence="7">
    <location>
        <begin position="82"/>
        <end position="278"/>
    </location>
</feature>
<dbReference type="PROSITE" id="PS52038">
    <property type="entry name" value="TOPO_IB_2"/>
    <property type="match status" value="1"/>
</dbReference>
<evidence type="ECO:0000259" key="7">
    <source>
        <dbReference type="Pfam" id="PF01028"/>
    </source>
</evidence>